<dbReference type="Pfam" id="PF01161">
    <property type="entry name" value="PBP"/>
    <property type="match status" value="1"/>
</dbReference>
<dbReference type="InterPro" id="IPR036610">
    <property type="entry name" value="PEBP-like_sf"/>
</dbReference>
<dbReference type="CDD" id="cd00457">
    <property type="entry name" value="PEBP"/>
    <property type="match status" value="1"/>
</dbReference>
<feature type="non-terminal residue" evidence="1">
    <location>
        <position position="1"/>
    </location>
</feature>
<dbReference type="Gene3D" id="3.90.280.10">
    <property type="entry name" value="PEBP-like"/>
    <property type="match status" value="1"/>
</dbReference>
<evidence type="ECO:0000313" key="1">
    <source>
        <dbReference type="EMBL" id="CAF1576037.1"/>
    </source>
</evidence>
<protein>
    <submittedName>
        <fullName evidence="1">Uncharacterized protein</fullName>
    </submittedName>
</protein>
<dbReference type="Proteomes" id="UP000682733">
    <property type="component" value="Unassembled WGS sequence"/>
</dbReference>
<evidence type="ECO:0000313" key="3">
    <source>
        <dbReference type="Proteomes" id="UP000677228"/>
    </source>
</evidence>
<dbReference type="InterPro" id="IPR049556">
    <property type="entry name" value="PhiB"/>
</dbReference>
<evidence type="ECO:0000313" key="2">
    <source>
        <dbReference type="EMBL" id="CAF4372967.1"/>
    </source>
</evidence>
<reference evidence="1" key="1">
    <citation type="submission" date="2021-02" db="EMBL/GenBank/DDBJ databases">
        <authorList>
            <person name="Nowell W R."/>
        </authorList>
    </citation>
    <scope>NUCLEOTIDE SEQUENCE</scope>
</reference>
<dbReference type="InterPro" id="IPR008914">
    <property type="entry name" value="PEBP"/>
</dbReference>
<dbReference type="EMBL" id="CAJOBA010067696">
    <property type="protein sequence ID" value="CAF4372967.1"/>
    <property type="molecule type" value="Genomic_DNA"/>
</dbReference>
<dbReference type="SUPFAM" id="SSF49777">
    <property type="entry name" value="PEBP-like"/>
    <property type="match status" value="1"/>
</dbReference>
<organism evidence="1 3">
    <name type="scientific">Didymodactylos carnosus</name>
    <dbReference type="NCBI Taxonomy" id="1234261"/>
    <lineage>
        <taxon>Eukaryota</taxon>
        <taxon>Metazoa</taxon>
        <taxon>Spiralia</taxon>
        <taxon>Gnathifera</taxon>
        <taxon>Rotifera</taxon>
        <taxon>Eurotatoria</taxon>
        <taxon>Bdelloidea</taxon>
        <taxon>Philodinida</taxon>
        <taxon>Philodinidae</taxon>
        <taxon>Didymodactylos</taxon>
    </lineage>
</organism>
<dbReference type="AlphaFoldDB" id="A0A8S2FWZ5"/>
<gene>
    <name evidence="1" type="ORF">OVA965_LOCUS40669</name>
    <name evidence="2" type="ORF">TMI583_LOCUS42145</name>
</gene>
<sequence length="216" mass="24223">IDDLQMPPILRYIEACFGWLFYNQKHRDSGLFIQRVIAAATANIPDSIIIKCTEQLDGASTNNLKKKHTPFGENEIPSLAWTVSEEDVHKIKEFALIVQDADVPMPSPILHGLYYSIPSSCRSLTHSDLLSIKNDDNEAGSGMKYGLNFRKNLYSGARPIVNHGQHRYFYQLVGLERPVGLPGGVSLPQLINAMQGKIIAYGVWIGVYERLLHEDD</sequence>
<name>A0A8S2FWZ5_9BILA</name>
<proteinExistence type="predicted"/>
<dbReference type="EMBL" id="CAJNOK010044777">
    <property type="protein sequence ID" value="CAF1576037.1"/>
    <property type="molecule type" value="Genomic_DNA"/>
</dbReference>
<dbReference type="Proteomes" id="UP000677228">
    <property type="component" value="Unassembled WGS sequence"/>
</dbReference>
<accession>A0A8S2FWZ5</accession>
<comment type="caution">
    <text evidence="1">The sequence shown here is derived from an EMBL/GenBank/DDBJ whole genome shotgun (WGS) entry which is preliminary data.</text>
</comment>